<evidence type="ECO:0000313" key="4">
    <source>
        <dbReference type="Proteomes" id="UP000006034"/>
    </source>
</evidence>
<keyword evidence="1" id="KW-0597">Phosphoprotein</keyword>
<dbReference type="InterPro" id="IPR011322">
    <property type="entry name" value="N-reg_PII-like_a/b"/>
</dbReference>
<dbReference type="GeneID" id="78085195"/>
<dbReference type="InterPro" id="IPR017918">
    <property type="entry name" value="N-reg_PII_CS"/>
</dbReference>
<dbReference type="SMART" id="SM00938">
    <property type="entry name" value="P-II"/>
    <property type="match status" value="1"/>
</dbReference>
<dbReference type="InterPro" id="IPR015867">
    <property type="entry name" value="N-reg_PII/ATP_PRibTrfase_C"/>
</dbReference>
<accession>E5Y790</accession>
<dbReference type="Proteomes" id="UP000006034">
    <property type="component" value="Unassembled WGS sequence"/>
</dbReference>
<dbReference type="PRINTS" id="PR00340">
    <property type="entry name" value="PIIGLNB"/>
</dbReference>
<sequence>MKKLEIIIRPSALDNVKDKLASLDIHGMTCTEVRGFGRQRGHTEVYRAAVYQVDFVAKIRLEIVVHDSMTESVVQAVMEAARTGNVGDGKIFVTPVENAWRIRTGEEGDAAL</sequence>
<dbReference type="GO" id="GO:0006808">
    <property type="term" value="P:regulation of nitrogen utilization"/>
    <property type="evidence" value="ECO:0007669"/>
    <property type="project" value="InterPro"/>
</dbReference>
<gene>
    <name evidence="3" type="ORF">HMPREF0179_02054</name>
</gene>
<dbReference type="OrthoDB" id="9802729at2"/>
<dbReference type="PANTHER" id="PTHR30115">
    <property type="entry name" value="NITROGEN REGULATORY PROTEIN P-II"/>
    <property type="match status" value="1"/>
</dbReference>
<protein>
    <submittedName>
        <fullName evidence="3">Nitrogen regulatory protein P-II 1</fullName>
    </submittedName>
</protein>
<dbReference type="InterPro" id="IPR002187">
    <property type="entry name" value="N-reg_PII"/>
</dbReference>
<dbReference type="STRING" id="563192.HMPREF0179_02054"/>
<dbReference type="Gene3D" id="3.30.70.120">
    <property type="match status" value="1"/>
</dbReference>
<reference evidence="3 4" key="1">
    <citation type="submission" date="2010-10" db="EMBL/GenBank/DDBJ databases">
        <authorList>
            <consortium name="The Broad Institute Genome Sequencing Platform"/>
            <person name="Ward D."/>
            <person name="Earl A."/>
            <person name="Feldgarden M."/>
            <person name="Young S.K."/>
            <person name="Gargeya S."/>
            <person name="Zeng Q."/>
            <person name="Alvarado L."/>
            <person name="Berlin A."/>
            <person name="Bochicchio J."/>
            <person name="Chapman S.B."/>
            <person name="Chen Z."/>
            <person name="Freedman E."/>
            <person name="Gellesch M."/>
            <person name="Goldberg J."/>
            <person name="Griggs A."/>
            <person name="Gujja S."/>
            <person name="Heilman E."/>
            <person name="Heiman D."/>
            <person name="Howarth C."/>
            <person name="Mehta T."/>
            <person name="Neiman D."/>
            <person name="Pearson M."/>
            <person name="Roberts A."/>
            <person name="Saif S."/>
            <person name="Shea T."/>
            <person name="Shenoy N."/>
            <person name="Sisk P."/>
            <person name="Stolte C."/>
            <person name="Sykes S."/>
            <person name="White J."/>
            <person name="Yandava C."/>
            <person name="Allen-Vercoe E."/>
            <person name="Sibley C."/>
            <person name="Ambrose C.E."/>
            <person name="Strauss J."/>
            <person name="Daigneault M."/>
            <person name="Haas B."/>
            <person name="Nusbaum C."/>
            <person name="Birren B."/>
        </authorList>
    </citation>
    <scope>NUCLEOTIDE SEQUENCE [LARGE SCALE GENOMIC DNA]</scope>
    <source>
        <strain evidence="3 4">3_1_6</strain>
    </source>
</reference>
<dbReference type="GO" id="GO:0030234">
    <property type="term" value="F:enzyme regulator activity"/>
    <property type="evidence" value="ECO:0007669"/>
    <property type="project" value="InterPro"/>
</dbReference>
<dbReference type="Pfam" id="PF00543">
    <property type="entry name" value="P-II"/>
    <property type="match status" value="1"/>
</dbReference>
<evidence type="ECO:0000256" key="1">
    <source>
        <dbReference type="PIRSR" id="PIRSR602187-50"/>
    </source>
</evidence>
<keyword evidence="4" id="KW-1185">Reference proteome</keyword>
<comment type="caution">
    <text evidence="3">The sequence shown here is derived from an EMBL/GenBank/DDBJ whole genome shotgun (WGS) entry which is preliminary data.</text>
</comment>
<dbReference type="PROSITE" id="PS00638">
    <property type="entry name" value="PII_GLNB_CTER"/>
    <property type="match status" value="1"/>
</dbReference>
<feature type="modified residue" description="O-UMP-tyrosine" evidence="1">
    <location>
        <position position="51"/>
    </location>
</feature>
<dbReference type="eggNOG" id="COG0347">
    <property type="taxonomic scope" value="Bacteria"/>
</dbReference>
<dbReference type="AlphaFoldDB" id="E5Y790"/>
<organism evidence="3 4">
    <name type="scientific">Bilophila wadsworthia (strain 3_1_6)</name>
    <dbReference type="NCBI Taxonomy" id="563192"/>
    <lineage>
        <taxon>Bacteria</taxon>
        <taxon>Pseudomonadati</taxon>
        <taxon>Thermodesulfobacteriota</taxon>
        <taxon>Desulfovibrionia</taxon>
        <taxon>Desulfovibrionales</taxon>
        <taxon>Desulfovibrionaceae</taxon>
        <taxon>Bilophila</taxon>
    </lineage>
</organism>
<comment type="similarity">
    <text evidence="2">Belongs to the P(II) protein family.</text>
</comment>
<name>E5Y790_BILW3</name>
<evidence type="ECO:0000256" key="2">
    <source>
        <dbReference type="RuleBase" id="RU003936"/>
    </source>
</evidence>
<dbReference type="GO" id="GO:0005524">
    <property type="term" value="F:ATP binding"/>
    <property type="evidence" value="ECO:0007669"/>
    <property type="project" value="TreeGrafter"/>
</dbReference>
<dbReference type="PROSITE" id="PS51343">
    <property type="entry name" value="PII_GLNB_DOM"/>
    <property type="match status" value="1"/>
</dbReference>
<dbReference type="EMBL" id="ADCP02000001">
    <property type="protein sequence ID" value="EFV44164.1"/>
    <property type="molecule type" value="Genomic_DNA"/>
</dbReference>
<dbReference type="HOGENOM" id="CLU_082268_0_0_7"/>
<proteinExistence type="inferred from homology"/>
<dbReference type="PANTHER" id="PTHR30115:SF11">
    <property type="entry name" value="NITROGEN REGULATORY PROTEIN P-II HOMOLOG"/>
    <property type="match status" value="1"/>
</dbReference>
<dbReference type="SUPFAM" id="SSF54913">
    <property type="entry name" value="GlnB-like"/>
    <property type="match status" value="1"/>
</dbReference>
<dbReference type="RefSeq" id="WP_005027842.1">
    <property type="nucleotide sequence ID" value="NZ_KE150238.1"/>
</dbReference>
<reference evidence="3 4" key="2">
    <citation type="submission" date="2013-04" db="EMBL/GenBank/DDBJ databases">
        <title>The Genome Sequence of Bilophila wadsworthia 3_1_6.</title>
        <authorList>
            <consortium name="The Broad Institute Genomics Platform"/>
            <person name="Earl A."/>
            <person name="Ward D."/>
            <person name="Feldgarden M."/>
            <person name="Gevers D."/>
            <person name="Sibley C."/>
            <person name="Strauss J."/>
            <person name="Allen-Vercoe E."/>
            <person name="Walker B."/>
            <person name="Young S."/>
            <person name="Zeng Q."/>
            <person name="Gargeya S."/>
            <person name="Fitzgerald M."/>
            <person name="Haas B."/>
            <person name="Abouelleil A."/>
            <person name="Allen A.W."/>
            <person name="Alvarado L."/>
            <person name="Arachchi H.M."/>
            <person name="Berlin A.M."/>
            <person name="Chapman S.B."/>
            <person name="Gainer-Dewar J."/>
            <person name="Goldberg J."/>
            <person name="Griggs A."/>
            <person name="Gujja S."/>
            <person name="Hansen M."/>
            <person name="Howarth C."/>
            <person name="Imamovic A."/>
            <person name="Ireland A."/>
            <person name="Larimer J."/>
            <person name="McCowan C."/>
            <person name="Murphy C."/>
            <person name="Pearson M."/>
            <person name="Poon T.W."/>
            <person name="Priest M."/>
            <person name="Roberts A."/>
            <person name="Saif S."/>
            <person name="Shea T."/>
            <person name="Sisk P."/>
            <person name="Sykes S."/>
            <person name="Wortman J."/>
            <person name="Nusbaum C."/>
            <person name="Birren B."/>
        </authorList>
    </citation>
    <scope>NUCLEOTIDE SEQUENCE [LARGE SCALE GENOMIC DNA]</scope>
    <source>
        <strain evidence="3 4">3_1_6</strain>
    </source>
</reference>
<dbReference type="GO" id="GO:0005829">
    <property type="term" value="C:cytosol"/>
    <property type="evidence" value="ECO:0007669"/>
    <property type="project" value="TreeGrafter"/>
</dbReference>
<evidence type="ECO:0000313" key="3">
    <source>
        <dbReference type="EMBL" id="EFV44164.1"/>
    </source>
</evidence>